<name>A0A9D2WRB8_9FIRM</name>
<dbReference type="Pfam" id="PF18978">
    <property type="entry name" value="DUF5714"/>
    <property type="match status" value="1"/>
</dbReference>
<comment type="caution">
    <text evidence="2">The sequence shown here is derived from an EMBL/GenBank/DDBJ whole genome shotgun (WGS) entry which is preliminary data.</text>
</comment>
<accession>A0A9D2WRB8</accession>
<dbReference type="Proteomes" id="UP000798488">
    <property type="component" value="Unassembled WGS sequence"/>
</dbReference>
<dbReference type="AlphaFoldDB" id="A0A9D2WRB8"/>
<organism evidence="2 3">
    <name type="scientific">Sporotomaculum syntrophicum</name>
    <dbReference type="NCBI Taxonomy" id="182264"/>
    <lineage>
        <taxon>Bacteria</taxon>
        <taxon>Bacillati</taxon>
        <taxon>Bacillota</taxon>
        <taxon>Clostridia</taxon>
        <taxon>Eubacteriales</taxon>
        <taxon>Desulfallaceae</taxon>
        <taxon>Sporotomaculum</taxon>
    </lineage>
</organism>
<reference evidence="2" key="1">
    <citation type="submission" date="2016-02" db="EMBL/GenBank/DDBJ databases">
        <title>Draft Genome Sequence of Sporotomaculum syntrophicum Strain FB, a Syntrophic Benzoate Degrader.</title>
        <authorList>
            <person name="Nobu M.K."/>
            <person name="Narihiro T."/>
            <person name="Qiu Y.-L."/>
            <person name="Ohashi A."/>
            <person name="Liu W.-T."/>
            <person name="Yuji S."/>
        </authorList>
    </citation>
    <scope>NUCLEOTIDE SEQUENCE</scope>
    <source>
        <strain evidence="2">FB</strain>
    </source>
</reference>
<dbReference type="InterPro" id="IPR043768">
    <property type="entry name" value="DUF5714"/>
</dbReference>
<keyword evidence="3" id="KW-1185">Reference proteome</keyword>
<sequence>MDTDRYHTPGSTENCQICNGKLIYFAEGKELKCFRCGKTEVANIICSNGHYICDACHGKDVFDLIRDYVLTTTIKNPLEIAETLMNYRDKVPMLGCENAWIAAGSFMAAIKNEGMLKITSDQIHEVLNRTRRQAIGGYCGLTGVCGIAPAIGACFSVILGAACPKDRETATTMQVVSKIITVIARETGPCCCKNFVRTALAESAQLAGEYLHITVSTALPGPIICEHVERHPHGCRKERCAFYPNR</sequence>
<evidence type="ECO:0000259" key="1">
    <source>
        <dbReference type="Pfam" id="PF18978"/>
    </source>
</evidence>
<dbReference type="EMBL" id="LSRS01000003">
    <property type="protein sequence ID" value="KAF1085501.1"/>
    <property type="molecule type" value="Genomic_DNA"/>
</dbReference>
<gene>
    <name evidence="2" type="ORF">SPSYN_01643</name>
</gene>
<dbReference type="RefSeq" id="WP_243152965.1">
    <property type="nucleotide sequence ID" value="NZ_LSRS01000003.1"/>
</dbReference>
<evidence type="ECO:0000313" key="3">
    <source>
        <dbReference type="Proteomes" id="UP000798488"/>
    </source>
</evidence>
<feature type="domain" description="DUF5714" evidence="1">
    <location>
        <begin position="65"/>
        <end position="243"/>
    </location>
</feature>
<protein>
    <recommendedName>
        <fullName evidence="1">DUF5714 domain-containing protein</fullName>
    </recommendedName>
</protein>
<evidence type="ECO:0000313" key="2">
    <source>
        <dbReference type="EMBL" id="KAF1085501.1"/>
    </source>
</evidence>
<proteinExistence type="predicted"/>